<dbReference type="PANTHER" id="PTHR35928">
    <property type="entry name" value="RIBOSOMAL PROTEIN S3, MITOCHONDRIAL"/>
    <property type="match status" value="1"/>
</dbReference>
<dbReference type="InParanoid" id="A0A3Q7J7K4"/>
<dbReference type="Gramene" id="Solyc12g035805.1.1">
    <property type="protein sequence ID" value="Solyc12g035805.1.1"/>
    <property type="gene ID" value="Solyc12g035805.1"/>
</dbReference>
<dbReference type="PANTHER" id="PTHR35928:SF2">
    <property type="entry name" value="SMALL RIBOSOMAL SUBUNIT PROTEIN US3M"/>
    <property type="match status" value="1"/>
</dbReference>
<reference evidence="1" key="2">
    <citation type="submission" date="2019-01" db="UniProtKB">
        <authorList>
            <consortium name="EnsemblPlants"/>
        </authorList>
    </citation>
    <scope>IDENTIFICATION</scope>
    <source>
        <strain evidence="1">cv. Heinz 1706</strain>
    </source>
</reference>
<evidence type="ECO:0000313" key="1">
    <source>
        <dbReference type="EnsemblPlants" id="Solyc12g035805.1.1"/>
    </source>
</evidence>
<organism evidence="1">
    <name type="scientific">Solanum lycopersicum</name>
    <name type="common">Tomato</name>
    <name type="synonym">Lycopersicon esculentum</name>
    <dbReference type="NCBI Taxonomy" id="4081"/>
    <lineage>
        <taxon>Eukaryota</taxon>
        <taxon>Viridiplantae</taxon>
        <taxon>Streptophyta</taxon>
        <taxon>Embryophyta</taxon>
        <taxon>Tracheophyta</taxon>
        <taxon>Spermatophyta</taxon>
        <taxon>Magnoliopsida</taxon>
        <taxon>eudicotyledons</taxon>
        <taxon>Gunneridae</taxon>
        <taxon>Pentapetalae</taxon>
        <taxon>asterids</taxon>
        <taxon>lamiids</taxon>
        <taxon>Solanales</taxon>
        <taxon>Solanaceae</taxon>
        <taxon>Solanoideae</taxon>
        <taxon>Solaneae</taxon>
        <taxon>Solanum</taxon>
        <taxon>Solanum subgen. Lycopersicon</taxon>
    </lineage>
</organism>
<sequence>MSTYESNLWLLSRKVYYYTFSQKNNHSFFSSPSTKTTETTAGRGNLGKSGRSSVFIQATVEKKNEINLEVGGEKSLVNQVPRSGEAKPNKDFAEKKHGYGYHDRSLSIKKNFSKFVPVSGAFKYPKYAKIENYIENDDSLSKTNLFKFFFPKRPAPTAQLVIYLKGPSPHSILP</sequence>
<reference evidence="1" key="1">
    <citation type="journal article" date="2012" name="Nature">
        <title>The tomato genome sequence provides insights into fleshy fruit evolution.</title>
        <authorList>
            <consortium name="Tomato Genome Consortium"/>
        </authorList>
    </citation>
    <scope>NUCLEOTIDE SEQUENCE [LARGE SCALE GENOMIC DNA]</scope>
    <source>
        <strain evidence="1">cv. Heinz 1706</strain>
    </source>
</reference>
<accession>A0A3Q7J7K4</accession>
<evidence type="ECO:0000313" key="2">
    <source>
        <dbReference type="Proteomes" id="UP000004994"/>
    </source>
</evidence>
<dbReference type="InterPro" id="IPR044954">
    <property type="entry name" value="Ribosomal_uS3m_plant"/>
</dbReference>
<protein>
    <submittedName>
        <fullName evidence="1">Uncharacterized protein</fullName>
    </submittedName>
</protein>
<dbReference type="EnsemblPlants" id="Solyc12g035805.1.1">
    <property type="protein sequence ID" value="Solyc12g035805.1.1"/>
    <property type="gene ID" value="Solyc12g035805.1"/>
</dbReference>
<dbReference type="Proteomes" id="UP000004994">
    <property type="component" value="Chromosome 12"/>
</dbReference>
<dbReference type="AlphaFoldDB" id="A0A3Q7J7K4"/>
<keyword evidence="2" id="KW-1185">Reference proteome</keyword>
<name>A0A3Q7J7K4_SOLLC</name>
<proteinExistence type="predicted"/>